<organism evidence="1 2">
    <name type="scientific">Gigaspora rosea</name>
    <dbReference type="NCBI Taxonomy" id="44941"/>
    <lineage>
        <taxon>Eukaryota</taxon>
        <taxon>Fungi</taxon>
        <taxon>Fungi incertae sedis</taxon>
        <taxon>Mucoromycota</taxon>
        <taxon>Glomeromycotina</taxon>
        <taxon>Glomeromycetes</taxon>
        <taxon>Diversisporales</taxon>
        <taxon>Gigasporaceae</taxon>
        <taxon>Gigaspora</taxon>
    </lineage>
</organism>
<sequence length="174" mass="20712">MKAEVHIVETETAQEFSAETVIRILQHVGPTVDDIIKEINEIYKNAEINKEVCLIMANRAYSASQAIIIMKERITRNEEKLKNFRTETYRLALQRLEKVIRDIKDYTYKVSKLNRFFIRFFSAKYEYEDVIEKYDLCMKNLQVILRVNNAFYRAKDKTEETKKVEKALEKTEKV</sequence>
<dbReference type="Gene3D" id="1.20.930.20">
    <property type="entry name" value="Adaptor protein Cbl, N-terminal domain"/>
    <property type="match status" value="1"/>
</dbReference>
<evidence type="ECO:0000313" key="1">
    <source>
        <dbReference type="EMBL" id="RIB10681.1"/>
    </source>
</evidence>
<accession>A0A397UMH0</accession>
<proteinExistence type="predicted"/>
<dbReference type="AlphaFoldDB" id="A0A397UMH0"/>
<keyword evidence="2" id="KW-1185">Reference proteome</keyword>
<dbReference type="Proteomes" id="UP000266673">
    <property type="component" value="Unassembled WGS sequence"/>
</dbReference>
<protein>
    <submittedName>
        <fullName evidence="1">Uncharacterized protein</fullName>
    </submittedName>
</protein>
<dbReference type="GO" id="GO:0007166">
    <property type="term" value="P:cell surface receptor signaling pathway"/>
    <property type="evidence" value="ECO:0007669"/>
    <property type="project" value="InterPro"/>
</dbReference>
<gene>
    <name evidence="1" type="ORF">C2G38_2205454</name>
</gene>
<comment type="caution">
    <text evidence="1">The sequence shown here is derived from an EMBL/GenBank/DDBJ whole genome shotgun (WGS) entry which is preliminary data.</text>
</comment>
<dbReference type="CDD" id="cd21037">
    <property type="entry name" value="MLKL_NTD"/>
    <property type="match status" value="1"/>
</dbReference>
<name>A0A397UMH0_9GLOM</name>
<dbReference type="EMBL" id="QKWP01001221">
    <property type="protein sequence ID" value="RIB10681.1"/>
    <property type="molecule type" value="Genomic_DNA"/>
</dbReference>
<evidence type="ECO:0000313" key="2">
    <source>
        <dbReference type="Proteomes" id="UP000266673"/>
    </source>
</evidence>
<dbReference type="InterPro" id="IPR059179">
    <property type="entry name" value="MLKL-like_MCAfunc"/>
</dbReference>
<reference evidence="1 2" key="1">
    <citation type="submission" date="2018-06" db="EMBL/GenBank/DDBJ databases">
        <title>Comparative genomics reveals the genomic features of Rhizophagus irregularis, R. cerebriforme, R. diaphanum and Gigaspora rosea, and their symbiotic lifestyle signature.</title>
        <authorList>
            <person name="Morin E."/>
            <person name="San Clemente H."/>
            <person name="Chen E.C.H."/>
            <person name="De La Providencia I."/>
            <person name="Hainaut M."/>
            <person name="Kuo A."/>
            <person name="Kohler A."/>
            <person name="Murat C."/>
            <person name="Tang N."/>
            <person name="Roy S."/>
            <person name="Loubradou J."/>
            <person name="Henrissat B."/>
            <person name="Grigoriev I.V."/>
            <person name="Corradi N."/>
            <person name="Roux C."/>
            <person name="Martin F.M."/>
        </authorList>
    </citation>
    <scope>NUCLEOTIDE SEQUENCE [LARGE SCALE GENOMIC DNA]</scope>
    <source>
        <strain evidence="1 2">DAOM 194757</strain>
    </source>
</reference>
<dbReference type="InterPro" id="IPR036537">
    <property type="entry name" value="Adaptor_Cbl_N_dom_sf"/>
</dbReference>